<evidence type="ECO:0008006" key="3">
    <source>
        <dbReference type="Google" id="ProtNLM"/>
    </source>
</evidence>
<name>A0ABQ1H780_9SPHN</name>
<dbReference type="Pfam" id="PF05402">
    <property type="entry name" value="PqqD"/>
    <property type="match status" value="1"/>
</dbReference>
<comment type="caution">
    <text evidence="1">The sequence shown here is derived from an EMBL/GenBank/DDBJ whole genome shotgun (WGS) entry which is preliminary data.</text>
</comment>
<dbReference type="InterPro" id="IPR008792">
    <property type="entry name" value="PQQD"/>
</dbReference>
<evidence type="ECO:0000313" key="1">
    <source>
        <dbReference type="EMBL" id="GGA61982.1"/>
    </source>
</evidence>
<accession>A0ABQ1H780</accession>
<organism evidence="1 2">
    <name type="scientific">Sphingomonas psychrolutea</name>
    <dbReference type="NCBI Taxonomy" id="1259676"/>
    <lineage>
        <taxon>Bacteria</taxon>
        <taxon>Pseudomonadati</taxon>
        <taxon>Pseudomonadota</taxon>
        <taxon>Alphaproteobacteria</taxon>
        <taxon>Sphingomonadales</taxon>
        <taxon>Sphingomonadaceae</taxon>
        <taxon>Sphingomonas</taxon>
    </lineage>
</organism>
<sequence>MTPPASVLSSEQRVMRKHDTIESGLDDAIFVLDTATGNCFSFSGPSKTLWELLSAPTTADEAALRLFAVYEIDQLECRAEVLAHFCNLQDEGLITLVAG</sequence>
<evidence type="ECO:0000313" key="2">
    <source>
        <dbReference type="Proteomes" id="UP000618591"/>
    </source>
</evidence>
<dbReference type="EMBL" id="BMDW01000037">
    <property type="protein sequence ID" value="GGA61982.1"/>
    <property type="molecule type" value="Genomic_DNA"/>
</dbReference>
<proteinExistence type="predicted"/>
<gene>
    <name evidence="1" type="ORF">GCM10011395_35360</name>
</gene>
<dbReference type="RefSeq" id="WP_188449864.1">
    <property type="nucleotide sequence ID" value="NZ_BMDW01000037.1"/>
</dbReference>
<reference evidence="2" key="1">
    <citation type="journal article" date="2019" name="Int. J. Syst. Evol. Microbiol.">
        <title>The Global Catalogue of Microorganisms (GCM) 10K type strain sequencing project: providing services to taxonomists for standard genome sequencing and annotation.</title>
        <authorList>
            <consortium name="The Broad Institute Genomics Platform"/>
            <consortium name="The Broad Institute Genome Sequencing Center for Infectious Disease"/>
            <person name="Wu L."/>
            <person name="Ma J."/>
        </authorList>
    </citation>
    <scope>NUCLEOTIDE SEQUENCE [LARGE SCALE GENOMIC DNA]</scope>
    <source>
        <strain evidence="2">CGMCC 1.10106</strain>
    </source>
</reference>
<protein>
    <recommendedName>
        <fullName evidence="3">PqqD family protein</fullName>
    </recommendedName>
</protein>
<keyword evidence="2" id="KW-1185">Reference proteome</keyword>
<dbReference type="Proteomes" id="UP000618591">
    <property type="component" value="Unassembled WGS sequence"/>
</dbReference>